<keyword evidence="9 16" id="KW-0418">Kinase</keyword>
<keyword evidence="13 14" id="KW-0472">Membrane</keyword>
<dbReference type="GO" id="GO:0005524">
    <property type="term" value="F:ATP binding"/>
    <property type="evidence" value="ECO:0007669"/>
    <property type="project" value="UniProtKB-KW"/>
</dbReference>
<proteinExistence type="predicted"/>
<evidence type="ECO:0000256" key="5">
    <source>
        <dbReference type="ARBA" id="ARBA00022553"/>
    </source>
</evidence>
<evidence type="ECO:0000259" key="15">
    <source>
        <dbReference type="PROSITE" id="PS50109"/>
    </source>
</evidence>
<feature type="transmembrane region" description="Helical" evidence="14">
    <location>
        <begin position="7"/>
        <end position="27"/>
    </location>
</feature>
<evidence type="ECO:0000256" key="13">
    <source>
        <dbReference type="ARBA" id="ARBA00023136"/>
    </source>
</evidence>
<keyword evidence="5" id="KW-0597">Phosphoprotein</keyword>
<dbReference type="CDD" id="cd00075">
    <property type="entry name" value="HATPase"/>
    <property type="match status" value="1"/>
</dbReference>
<organism evidence="16 17">
    <name type="scientific">Metabacillus lacus</name>
    <dbReference type="NCBI Taxonomy" id="1983721"/>
    <lineage>
        <taxon>Bacteria</taxon>
        <taxon>Bacillati</taxon>
        <taxon>Bacillota</taxon>
        <taxon>Bacilli</taxon>
        <taxon>Bacillales</taxon>
        <taxon>Bacillaceae</taxon>
        <taxon>Metabacillus</taxon>
    </lineage>
</organism>
<keyword evidence="12" id="KW-0902">Two-component regulatory system</keyword>
<keyword evidence="8" id="KW-0547">Nucleotide-binding</keyword>
<feature type="transmembrane region" description="Helical" evidence="14">
    <location>
        <begin position="103"/>
        <end position="121"/>
    </location>
</feature>
<feature type="transmembrane region" description="Helical" evidence="14">
    <location>
        <begin position="133"/>
        <end position="152"/>
    </location>
</feature>
<dbReference type="Pfam" id="PF02518">
    <property type="entry name" value="HATPase_c"/>
    <property type="match status" value="1"/>
</dbReference>
<comment type="subcellular location">
    <subcellularLocation>
        <location evidence="2">Cell membrane</location>
        <topology evidence="2">Multi-pass membrane protein</topology>
    </subcellularLocation>
</comment>
<keyword evidence="6" id="KW-0808">Transferase</keyword>
<dbReference type="PANTHER" id="PTHR43065:SF53">
    <property type="entry name" value="SPORULATION KINASE B"/>
    <property type="match status" value="1"/>
</dbReference>
<dbReference type="GO" id="GO:0071555">
    <property type="term" value="P:cell wall organization"/>
    <property type="evidence" value="ECO:0007669"/>
    <property type="project" value="InterPro"/>
</dbReference>
<dbReference type="AlphaFoldDB" id="A0A7X2J2X2"/>
<dbReference type="SUPFAM" id="SSF55874">
    <property type="entry name" value="ATPase domain of HSP90 chaperone/DNA topoisomerase II/histidine kinase"/>
    <property type="match status" value="1"/>
</dbReference>
<dbReference type="InterPro" id="IPR004358">
    <property type="entry name" value="Sig_transdc_His_kin-like_C"/>
</dbReference>
<dbReference type="SUPFAM" id="SSF47384">
    <property type="entry name" value="Homodimeric domain of signal transducing histidine kinase"/>
    <property type="match status" value="1"/>
</dbReference>
<evidence type="ECO:0000256" key="4">
    <source>
        <dbReference type="ARBA" id="ARBA00022475"/>
    </source>
</evidence>
<feature type="transmembrane region" description="Helical" evidence="14">
    <location>
        <begin position="172"/>
        <end position="194"/>
    </location>
</feature>
<dbReference type="PROSITE" id="PS50109">
    <property type="entry name" value="HIS_KIN"/>
    <property type="match status" value="1"/>
</dbReference>
<dbReference type="Pfam" id="PF00512">
    <property type="entry name" value="HisKA"/>
    <property type="match status" value="1"/>
</dbReference>
<evidence type="ECO:0000313" key="16">
    <source>
        <dbReference type="EMBL" id="MRX73588.1"/>
    </source>
</evidence>
<keyword evidence="10" id="KW-0067">ATP-binding</keyword>
<dbReference type="Gene3D" id="1.10.287.130">
    <property type="match status" value="1"/>
</dbReference>
<dbReference type="InterPro" id="IPR036890">
    <property type="entry name" value="HATPase_C_sf"/>
</dbReference>
<evidence type="ECO:0000256" key="3">
    <source>
        <dbReference type="ARBA" id="ARBA00012438"/>
    </source>
</evidence>
<evidence type="ECO:0000256" key="11">
    <source>
        <dbReference type="ARBA" id="ARBA00022989"/>
    </source>
</evidence>
<name>A0A7X2J2X2_9BACI</name>
<dbReference type="Gene3D" id="3.30.565.10">
    <property type="entry name" value="Histidine kinase-like ATPase, C-terminal domain"/>
    <property type="match status" value="1"/>
</dbReference>
<dbReference type="EMBL" id="WKKI01000038">
    <property type="protein sequence ID" value="MRX73588.1"/>
    <property type="molecule type" value="Genomic_DNA"/>
</dbReference>
<gene>
    <name evidence="16" type="ORF">GJU40_15695</name>
</gene>
<dbReference type="RefSeq" id="WP_154309046.1">
    <property type="nucleotide sequence ID" value="NZ_WKKI01000038.1"/>
</dbReference>
<evidence type="ECO:0000256" key="1">
    <source>
        <dbReference type="ARBA" id="ARBA00000085"/>
    </source>
</evidence>
<dbReference type="InterPro" id="IPR003594">
    <property type="entry name" value="HATPase_dom"/>
</dbReference>
<dbReference type="PRINTS" id="PR00344">
    <property type="entry name" value="BCTRLSENSOR"/>
</dbReference>
<feature type="transmembrane region" description="Helical" evidence="14">
    <location>
        <begin position="72"/>
        <end position="97"/>
    </location>
</feature>
<dbReference type="InterPro" id="IPR011620">
    <property type="entry name" value="Sig_transdc_His_kinase_LytS_TM"/>
</dbReference>
<evidence type="ECO:0000313" key="17">
    <source>
        <dbReference type="Proteomes" id="UP000448867"/>
    </source>
</evidence>
<dbReference type="SMART" id="SM00387">
    <property type="entry name" value="HATPase_c"/>
    <property type="match status" value="1"/>
</dbReference>
<dbReference type="InterPro" id="IPR005467">
    <property type="entry name" value="His_kinase_dom"/>
</dbReference>
<feature type="domain" description="Histidine kinase" evidence="15">
    <location>
        <begin position="218"/>
        <end position="424"/>
    </location>
</feature>
<dbReference type="InterPro" id="IPR003661">
    <property type="entry name" value="HisK_dim/P_dom"/>
</dbReference>
<accession>A0A7X2J2X2</accession>
<keyword evidence="4" id="KW-1003">Cell membrane</keyword>
<evidence type="ECO:0000256" key="14">
    <source>
        <dbReference type="SAM" id="Phobius"/>
    </source>
</evidence>
<comment type="catalytic activity">
    <reaction evidence="1">
        <text>ATP + protein L-histidine = ADP + protein N-phospho-L-histidine.</text>
        <dbReference type="EC" id="2.7.13.3"/>
    </reaction>
</comment>
<evidence type="ECO:0000256" key="10">
    <source>
        <dbReference type="ARBA" id="ARBA00022840"/>
    </source>
</evidence>
<dbReference type="Proteomes" id="UP000448867">
    <property type="component" value="Unassembled WGS sequence"/>
</dbReference>
<dbReference type="CDD" id="cd00082">
    <property type="entry name" value="HisKA"/>
    <property type="match status" value="1"/>
</dbReference>
<evidence type="ECO:0000256" key="2">
    <source>
        <dbReference type="ARBA" id="ARBA00004651"/>
    </source>
</evidence>
<keyword evidence="11 14" id="KW-1133">Transmembrane helix</keyword>
<evidence type="ECO:0000256" key="9">
    <source>
        <dbReference type="ARBA" id="ARBA00022777"/>
    </source>
</evidence>
<dbReference type="GO" id="GO:0000155">
    <property type="term" value="F:phosphorelay sensor kinase activity"/>
    <property type="evidence" value="ECO:0007669"/>
    <property type="project" value="InterPro"/>
</dbReference>
<dbReference type="EC" id="2.7.13.3" evidence="3"/>
<evidence type="ECO:0000256" key="12">
    <source>
        <dbReference type="ARBA" id="ARBA00023012"/>
    </source>
</evidence>
<dbReference type="Pfam" id="PF07694">
    <property type="entry name" value="5TM-5TMR_LYT"/>
    <property type="match status" value="1"/>
</dbReference>
<sequence>MELFKELILHITFIIFPVFLYQAIWLNKPAKMLPRQNNLLIYFFSAASALLCMTYPIAIFNSVSFDLQSVPVITSILYGGPVTGAFVVLTVIGYRLYLGGDSMIIMLSTMPLHLILPFYLYKHWYSMKYSSKMLWALLLAVLKIVIVYTALYTASSFGLIQYQLTEQRISTLFYSGLFLLVVFLLTIHAIEYILENALLRVQLLKSEKFSIVSELAASVAHEVRNPLTVVRGFIQLIGSENRDPKEKEYVKLVLSELDRAQEIITDYLNLAKHQHFDKTQINLSTLLTEIENIMISYANYKNVQICSEIAPSLTIYGDQSRLKQVFINLIKNAIEAVPESGGNVMIKAYSSHDVVRIKIQDNGNGMSEEQLERLGEPFFTLKERGTGLGLTVTFSIVENHLGSIRFQSALKKGTTATVTLPSYIEKIEKEEAIR</sequence>
<protein>
    <recommendedName>
        <fullName evidence="3">histidine kinase</fullName>
        <ecNumber evidence="3">2.7.13.3</ecNumber>
    </recommendedName>
</protein>
<dbReference type="GO" id="GO:0005886">
    <property type="term" value="C:plasma membrane"/>
    <property type="evidence" value="ECO:0007669"/>
    <property type="project" value="UniProtKB-SubCell"/>
</dbReference>
<reference evidence="16 17" key="1">
    <citation type="submission" date="2019-11" db="EMBL/GenBank/DDBJ databases">
        <title>Bacillus lacus genome.</title>
        <authorList>
            <person name="Allen C.J."/>
            <person name="Newman J.D."/>
        </authorList>
    </citation>
    <scope>NUCLEOTIDE SEQUENCE [LARGE SCALE GENOMIC DNA]</scope>
    <source>
        <strain evidence="16 17">KCTC 33946</strain>
    </source>
</reference>
<keyword evidence="7 14" id="KW-0812">Transmembrane</keyword>
<dbReference type="OrthoDB" id="9815750at2"/>
<keyword evidence="17" id="KW-1185">Reference proteome</keyword>
<evidence type="ECO:0000256" key="6">
    <source>
        <dbReference type="ARBA" id="ARBA00022679"/>
    </source>
</evidence>
<comment type="caution">
    <text evidence="16">The sequence shown here is derived from an EMBL/GenBank/DDBJ whole genome shotgun (WGS) entry which is preliminary data.</text>
</comment>
<evidence type="ECO:0000256" key="8">
    <source>
        <dbReference type="ARBA" id="ARBA00022741"/>
    </source>
</evidence>
<dbReference type="PANTHER" id="PTHR43065">
    <property type="entry name" value="SENSOR HISTIDINE KINASE"/>
    <property type="match status" value="1"/>
</dbReference>
<dbReference type="SMART" id="SM00388">
    <property type="entry name" value="HisKA"/>
    <property type="match status" value="1"/>
</dbReference>
<feature type="transmembrane region" description="Helical" evidence="14">
    <location>
        <begin position="39"/>
        <end position="60"/>
    </location>
</feature>
<evidence type="ECO:0000256" key="7">
    <source>
        <dbReference type="ARBA" id="ARBA00022692"/>
    </source>
</evidence>
<dbReference type="InterPro" id="IPR036097">
    <property type="entry name" value="HisK_dim/P_sf"/>
</dbReference>